<proteinExistence type="predicted"/>
<feature type="compositionally biased region" description="Polar residues" evidence="1">
    <location>
        <begin position="40"/>
        <end position="51"/>
    </location>
</feature>
<dbReference type="AlphaFoldDB" id="F1A3U8"/>
<gene>
    <name evidence="2" type="ORF">DICPUDRAFT_159329</name>
</gene>
<feature type="region of interest" description="Disordered" evidence="1">
    <location>
        <begin position="39"/>
        <end position="75"/>
    </location>
</feature>
<dbReference type="OrthoDB" id="2329734at2759"/>
<keyword evidence="3" id="KW-1185">Reference proteome</keyword>
<evidence type="ECO:0000256" key="1">
    <source>
        <dbReference type="SAM" id="MobiDB-lite"/>
    </source>
</evidence>
<accession>F1A3U8</accession>
<evidence type="ECO:0000313" key="2">
    <source>
        <dbReference type="EMBL" id="EGC29126.1"/>
    </source>
</evidence>
<feature type="compositionally biased region" description="Acidic residues" evidence="1">
    <location>
        <begin position="55"/>
        <end position="65"/>
    </location>
</feature>
<dbReference type="GeneID" id="10506501"/>
<sequence>MTKAGIMEEMISDAFNIGNEELEEEAELEVNKIMDEILTSGPSVSTTNPLGTEQVEVEEKEDDSELLSRLNALKS</sequence>
<organism evidence="2 3">
    <name type="scientific">Dictyostelium purpureum</name>
    <name type="common">Slime mold</name>
    <dbReference type="NCBI Taxonomy" id="5786"/>
    <lineage>
        <taxon>Eukaryota</taxon>
        <taxon>Amoebozoa</taxon>
        <taxon>Evosea</taxon>
        <taxon>Eumycetozoa</taxon>
        <taxon>Dictyostelia</taxon>
        <taxon>Dictyosteliales</taxon>
        <taxon>Dictyosteliaceae</taxon>
        <taxon>Dictyostelium</taxon>
    </lineage>
</organism>
<dbReference type="RefSeq" id="XP_003294342.1">
    <property type="nucleotide sequence ID" value="XM_003294294.1"/>
</dbReference>
<dbReference type="KEGG" id="dpp:DICPUDRAFT_159329"/>
<reference evidence="3" key="1">
    <citation type="journal article" date="2011" name="Genome Biol.">
        <title>Comparative genomics of the social amoebae Dictyostelium discoideum and Dictyostelium purpureum.</title>
        <authorList>
            <consortium name="US DOE Joint Genome Institute (JGI-PGF)"/>
            <person name="Sucgang R."/>
            <person name="Kuo A."/>
            <person name="Tian X."/>
            <person name="Salerno W."/>
            <person name="Parikh A."/>
            <person name="Feasley C.L."/>
            <person name="Dalin E."/>
            <person name="Tu H."/>
            <person name="Huang E."/>
            <person name="Barry K."/>
            <person name="Lindquist E."/>
            <person name="Shapiro H."/>
            <person name="Bruce D."/>
            <person name="Schmutz J."/>
            <person name="Salamov A."/>
            <person name="Fey P."/>
            <person name="Gaudet P."/>
            <person name="Anjard C."/>
            <person name="Babu M.M."/>
            <person name="Basu S."/>
            <person name="Bushmanova Y."/>
            <person name="van der Wel H."/>
            <person name="Katoh-Kurasawa M."/>
            <person name="Dinh C."/>
            <person name="Coutinho P.M."/>
            <person name="Saito T."/>
            <person name="Elias M."/>
            <person name="Schaap P."/>
            <person name="Kay R.R."/>
            <person name="Henrissat B."/>
            <person name="Eichinger L."/>
            <person name="Rivero F."/>
            <person name="Putnam N.H."/>
            <person name="West C.M."/>
            <person name="Loomis W.F."/>
            <person name="Chisholm R.L."/>
            <person name="Shaulsky G."/>
            <person name="Strassmann J.E."/>
            <person name="Queller D.C."/>
            <person name="Kuspa A."/>
            <person name="Grigoriev I.V."/>
        </authorList>
    </citation>
    <scope>NUCLEOTIDE SEQUENCE [LARGE SCALE GENOMIC DNA]</scope>
    <source>
        <strain evidence="3">QSDP1</strain>
    </source>
</reference>
<name>F1A3U8_DICPU</name>
<dbReference type="EMBL" id="GL871479">
    <property type="protein sequence ID" value="EGC29126.1"/>
    <property type="molecule type" value="Genomic_DNA"/>
</dbReference>
<dbReference type="Gene3D" id="6.10.140.1230">
    <property type="match status" value="1"/>
</dbReference>
<dbReference type="Proteomes" id="UP000001064">
    <property type="component" value="Unassembled WGS sequence"/>
</dbReference>
<protein>
    <submittedName>
        <fullName evidence="2">Uncharacterized protein</fullName>
    </submittedName>
</protein>
<dbReference type="STRING" id="5786.F1A3U8"/>
<dbReference type="InParanoid" id="F1A3U8"/>
<dbReference type="eggNOG" id="KOG3229">
    <property type="taxonomic scope" value="Eukaryota"/>
</dbReference>
<evidence type="ECO:0000313" key="3">
    <source>
        <dbReference type="Proteomes" id="UP000001064"/>
    </source>
</evidence>
<dbReference type="VEuPathDB" id="AmoebaDB:DICPUDRAFT_159329"/>